<dbReference type="Proteomes" id="UP001230188">
    <property type="component" value="Unassembled WGS sequence"/>
</dbReference>
<sequence>MVGFKQRLDDGVFEEVGAKQGLDANELREVARSLLCDEARFAKLKPSMQTKVSQHRFLSEYAKHRGAVATIVGEDENVAKIMALTDEGLPEAKRQEIREGAARLAEVMALTEEEQIARYPEEERAKIRVLREGRESAALRGWCLAHGLISHQDDDDDDEEPVLVEVPDEPADDFLREDDIDEIFVKDRGAYLEVALPFQAYALETDGAAPSRSAS</sequence>
<reference evidence="1" key="1">
    <citation type="submission" date="2023-01" db="EMBL/GenBank/DDBJ databases">
        <title>Metagenome sequencing of chrysophaentin producing Chrysophaeum taylorii.</title>
        <authorList>
            <person name="Davison J."/>
            <person name="Bewley C."/>
        </authorList>
    </citation>
    <scope>NUCLEOTIDE SEQUENCE</scope>
    <source>
        <strain evidence="1">NIES-1699</strain>
    </source>
</reference>
<evidence type="ECO:0000313" key="1">
    <source>
        <dbReference type="EMBL" id="KAJ8609756.1"/>
    </source>
</evidence>
<gene>
    <name evidence="1" type="ORF">CTAYLR_009252</name>
</gene>
<accession>A0AAD7XLN0</accession>
<dbReference type="AlphaFoldDB" id="A0AAD7XLN0"/>
<dbReference type="EMBL" id="JAQMWT010000133">
    <property type="protein sequence ID" value="KAJ8609756.1"/>
    <property type="molecule type" value="Genomic_DNA"/>
</dbReference>
<organism evidence="1 2">
    <name type="scientific">Chrysophaeum taylorii</name>
    <dbReference type="NCBI Taxonomy" id="2483200"/>
    <lineage>
        <taxon>Eukaryota</taxon>
        <taxon>Sar</taxon>
        <taxon>Stramenopiles</taxon>
        <taxon>Ochrophyta</taxon>
        <taxon>Pelagophyceae</taxon>
        <taxon>Pelagomonadales</taxon>
        <taxon>Pelagomonadaceae</taxon>
        <taxon>Chrysophaeum</taxon>
    </lineage>
</organism>
<keyword evidence="2" id="KW-1185">Reference proteome</keyword>
<name>A0AAD7XLN0_9STRA</name>
<evidence type="ECO:0000313" key="2">
    <source>
        <dbReference type="Proteomes" id="UP001230188"/>
    </source>
</evidence>
<protein>
    <submittedName>
        <fullName evidence="1">Uncharacterized protein</fullName>
    </submittedName>
</protein>
<comment type="caution">
    <text evidence="1">The sequence shown here is derived from an EMBL/GenBank/DDBJ whole genome shotgun (WGS) entry which is preliminary data.</text>
</comment>
<proteinExistence type="predicted"/>